<dbReference type="Gene3D" id="3.30.465.10">
    <property type="match status" value="1"/>
</dbReference>
<dbReference type="NCBIfam" id="NF003716">
    <property type="entry name" value="PRK05326.1-3"/>
    <property type="match status" value="1"/>
</dbReference>
<evidence type="ECO:0000256" key="6">
    <source>
        <dbReference type="ARBA" id="ARBA00022538"/>
    </source>
</evidence>
<feature type="transmembrane region" description="Helical" evidence="12">
    <location>
        <begin position="58"/>
        <end position="78"/>
    </location>
</feature>
<dbReference type="AlphaFoldDB" id="A0A9X1B9Y8"/>
<dbReference type="GO" id="GO:0015297">
    <property type="term" value="F:antiporter activity"/>
    <property type="evidence" value="ECO:0007669"/>
    <property type="project" value="UniProtKB-KW"/>
</dbReference>
<keyword evidence="10" id="KW-0406">Ion transport</keyword>
<dbReference type="PANTHER" id="PTHR32507:SF7">
    <property type="entry name" value="K(+)_H(+) ANTIPORTER NHAP2"/>
    <property type="match status" value="1"/>
</dbReference>
<feature type="transmembrane region" description="Helical" evidence="12">
    <location>
        <begin position="333"/>
        <end position="355"/>
    </location>
</feature>
<evidence type="ECO:0000313" key="15">
    <source>
        <dbReference type="Proteomes" id="UP001138802"/>
    </source>
</evidence>
<feature type="transmembrane region" description="Helical" evidence="12">
    <location>
        <begin position="164"/>
        <end position="183"/>
    </location>
</feature>
<dbReference type="Pfam" id="PF00999">
    <property type="entry name" value="Na_H_Exchanger"/>
    <property type="match status" value="1"/>
</dbReference>
<keyword evidence="3" id="KW-0050">Antiport</keyword>
<feature type="transmembrane region" description="Helical" evidence="12">
    <location>
        <begin position="90"/>
        <end position="111"/>
    </location>
</feature>
<feature type="transmembrane region" description="Helical" evidence="12">
    <location>
        <begin position="303"/>
        <end position="327"/>
    </location>
</feature>
<evidence type="ECO:0000256" key="7">
    <source>
        <dbReference type="ARBA" id="ARBA00022692"/>
    </source>
</evidence>
<feature type="transmembrane region" description="Helical" evidence="12">
    <location>
        <begin position="117"/>
        <end position="139"/>
    </location>
</feature>
<dbReference type="NCBIfam" id="NF003715">
    <property type="entry name" value="PRK05326.1-2"/>
    <property type="match status" value="1"/>
</dbReference>
<dbReference type="SUPFAM" id="SSF56176">
    <property type="entry name" value="FAD-binding/transporter-associated domain-like"/>
    <property type="match status" value="1"/>
</dbReference>
<dbReference type="InterPro" id="IPR016169">
    <property type="entry name" value="FAD-bd_PCMH_sub2"/>
</dbReference>
<dbReference type="GO" id="GO:0008324">
    <property type="term" value="F:monoatomic cation transmembrane transporter activity"/>
    <property type="evidence" value="ECO:0007669"/>
    <property type="project" value="InterPro"/>
</dbReference>
<evidence type="ECO:0000256" key="2">
    <source>
        <dbReference type="ARBA" id="ARBA00022448"/>
    </source>
</evidence>
<dbReference type="PANTHER" id="PTHR32507">
    <property type="entry name" value="NA(+)/H(+) ANTIPORTER 1"/>
    <property type="match status" value="1"/>
</dbReference>
<keyword evidence="5" id="KW-0997">Cell inner membrane</keyword>
<evidence type="ECO:0000259" key="13">
    <source>
        <dbReference type="PROSITE" id="PS51202"/>
    </source>
</evidence>
<keyword evidence="7 12" id="KW-0812">Transmembrane</keyword>
<feature type="transmembrane region" description="Helical" evidence="12">
    <location>
        <begin position="273"/>
        <end position="291"/>
    </location>
</feature>
<dbReference type="GO" id="GO:0005886">
    <property type="term" value="C:plasma membrane"/>
    <property type="evidence" value="ECO:0007669"/>
    <property type="project" value="UniProtKB-SubCell"/>
</dbReference>
<accession>A0A9X1B9Y8</accession>
<dbReference type="InterPro" id="IPR038770">
    <property type="entry name" value="Na+/solute_symporter_sf"/>
</dbReference>
<evidence type="ECO:0000256" key="3">
    <source>
        <dbReference type="ARBA" id="ARBA00022449"/>
    </source>
</evidence>
<evidence type="ECO:0000313" key="14">
    <source>
        <dbReference type="EMBL" id="MBK1646429.1"/>
    </source>
</evidence>
<dbReference type="Pfam" id="PF03471">
    <property type="entry name" value="CorC_HlyC"/>
    <property type="match status" value="1"/>
</dbReference>
<keyword evidence="6" id="KW-0633">Potassium transport</keyword>
<evidence type="ECO:0000256" key="4">
    <source>
        <dbReference type="ARBA" id="ARBA00022475"/>
    </source>
</evidence>
<organism evidence="14 15">
    <name type="scientific">Thiocapsa imhoffii</name>
    <dbReference type="NCBI Taxonomy" id="382777"/>
    <lineage>
        <taxon>Bacteria</taxon>
        <taxon>Pseudomonadati</taxon>
        <taxon>Pseudomonadota</taxon>
        <taxon>Gammaproteobacteria</taxon>
        <taxon>Chromatiales</taxon>
        <taxon>Chromatiaceae</taxon>
        <taxon>Thiocapsa</taxon>
    </lineage>
</organism>
<comment type="subcellular location">
    <subcellularLocation>
        <location evidence="1">Cell membrane</location>
        <topology evidence="1">Multi-pass membrane protein</topology>
    </subcellularLocation>
</comment>
<dbReference type="RefSeq" id="WP_200389245.1">
    <property type="nucleotide sequence ID" value="NZ_NRSD01000025.1"/>
</dbReference>
<keyword evidence="9 12" id="KW-1133">Transmembrane helix</keyword>
<name>A0A9X1B9Y8_9GAMM</name>
<keyword evidence="8" id="KW-0630">Potassium</keyword>
<keyword evidence="4" id="KW-1003">Cell membrane</keyword>
<keyword evidence="11 12" id="KW-0472">Membrane</keyword>
<reference evidence="14 15" key="1">
    <citation type="journal article" date="2020" name="Microorganisms">
        <title>Osmotic Adaptation and Compatible Solute Biosynthesis of Phototrophic Bacteria as Revealed from Genome Analyses.</title>
        <authorList>
            <person name="Imhoff J.F."/>
            <person name="Rahn T."/>
            <person name="Kunzel S."/>
            <person name="Keller A."/>
            <person name="Neulinger S.C."/>
        </authorList>
    </citation>
    <scope>NUCLEOTIDE SEQUENCE [LARGE SCALE GENOMIC DNA]</scope>
    <source>
        <strain evidence="14 15">DSM 21303</strain>
    </source>
</reference>
<keyword evidence="2" id="KW-0813">Transport</keyword>
<evidence type="ECO:0000256" key="12">
    <source>
        <dbReference type="SAM" id="Phobius"/>
    </source>
</evidence>
<dbReference type="Gene3D" id="1.20.1530.20">
    <property type="match status" value="1"/>
</dbReference>
<evidence type="ECO:0000256" key="1">
    <source>
        <dbReference type="ARBA" id="ARBA00004651"/>
    </source>
</evidence>
<dbReference type="SUPFAM" id="SSF116726">
    <property type="entry name" value="TrkA C-terminal domain-like"/>
    <property type="match status" value="1"/>
</dbReference>
<dbReference type="InterPro" id="IPR036721">
    <property type="entry name" value="RCK_C_sf"/>
</dbReference>
<dbReference type="PROSITE" id="PS51202">
    <property type="entry name" value="RCK_C"/>
    <property type="match status" value="1"/>
</dbReference>
<dbReference type="SMART" id="SM01091">
    <property type="entry name" value="CorC_HlyC"/>
    <property type="match status" value="1"/>
</dbReference>
<comment type="caution">
    <text evidence="14">The sequence shown here is derived from an EMBL/GenBank/DDBJ whole genome shotgun (WGS) entry which is preliminary data.</text>
</comment>
<gene>
    <name evidence="14" type="ORF">CKO25_17610</name>
</gene>
<evidence type="ECO:0000256" key="11">
    <source>
        <dbReference type="ARBA" id="ARBA00023136"/>
    </source>
</evidence>
<feature type="transmembrane region" description="Helical" evidence="12">
    <location>
        <begin position="225"/>
        <end position="253"/>
    </location>
</feature>
<dbReference type="GO" id="GO:1902600">
    <property type="term" value="P:proton transmembrane transport"/>
    <property type="evidence" value="ECO:0007669"/>
    <property type="project" value="InterPro"/>
</dbReference>
<feature type="transmembrane region" description="Helical" evidence="12">
    <location>
        <begin position="362"/>
        <end position="382"/>
    </location>
</feature>
<keyword evidence="15" id="KW-1185">Reference proteome</keyword>
<dbReference type="InterPro" id="IPR006037">
    <property type="entry name" value="RCK_C"/>
</dbReference>
<dbReference type="InterPro" id="IPR005170">
    <property type="entry name" value="Transptr-assoc_dom"/>
</dbReference>
<protein>
    <submittedName>
        <fullName evidence="14">K+/H+ antiporter</fullName>
    </submittedName>
</protein>
<dbReference type="GO" id="GO:0006813">
    <property type="term" value="P:potassium ion transport"/>
    <property type="evidence" value="ECO:0007669"/>
    <property type="project" value="UniProtKB-KW"/>
</dbReference>
<dbReference type="InterPro" id="IPR036318">
    <property type="entry name" value="FAD-bd_PCMH-like_sf"/>
</dbReference>
<dbReference type="Proteomes" id="UP001138802">
    <property type="component" value="Unassembled WGS sequence"/>
</dbReference>
<dbReference type="GO" id="GO:0050660">
    <property type="term" value="F:flavin adenine dinucleotide binding"/>
    <property type="evidence" value="ECO:0007669"/>
    <property type="project" value="InterPro"/>
</dbReference>
<proteinExistence type="predicted"/>
<evidence type="ECO:0000256" key="10">
    <source>
        <dbReference type="ARBA" id="ARBA00023065"/>
    </source>
</evidence>
<feature type="domain" description="RCK C-terminal" evidence="13">
    <location>
        <begin position="403"/>
        <end position="484"/>
    </location>
</feature>
<dbReference type="EMBL" id="NRSD01000025">
    <property type="protein sequence ID" value="MBK1646429.1"/>
    <property type="molecule type" value="Genomic_DNA"/>
</dbReference>
<dbReference type="InterPro" id="IPR006153">
    <property type="entry name" value="Cation/H_exchanger_TM"/>
</dbReference>
<feature type="transmembrane region" description="Helical" evidence="12">
    <location>
        <begin position="195"/>
        <end position="213"/>
    </location>
</feature>
<evidence type="ECO:0000256" key="5">
    <source>
        <dbReference type="ARBA" id="ARBA00022519"/>
    </source>
</evidence>
<dbReference type="NCBIfam" id="NF003714">
    <property type="entry name" value="PRK05326.1-1"/>
    <property type="match status" value="1"/>
</dbReference>
<sequence length="583" mass="62932">MSNIDQLVLIGAALLLVAILASALSYRIGMPLLLVFLAVGMLAGEDGPGGIVFNDLDIAYAVGSVTLAVILLNGGLNTRTESFRTSLRPAFVLATLGVLITCVILGFFVAWLLDLTLLEGLLVGAVVGSTDAAAVFALLRARGLQLKDRVTATLEMESGSNDPMAVFLTIAFIELLIAEQQILSLGILPLFMQQMGIGLFFGIGGGYSLQWLVNRLSLERGMYPMLVLAGGLTLYAATTVLGGSGFLAIYLIGVVLSQRSPRDAHHILQVHNGFSWLAQIGMFLMLGLLATPTNLLSDAPVAFAIALVLMFIARPIAVAICLIPFRFPWREQLFISWVGLRGAVPIILALFPLLAGIGQAELILDLAFIVVLISLTVQGWTIPRLARQLRLEVPAQSGPDEYLELTPRPSDGHAIQGYRLGLNSRALGRQIGNLKQPDGVWPVAVLRDGQALQPDHAGPLRTDDWLYLVARETDSATLGDLLGSRESPEFLAERIFYGDFILNGSAPLRAVAMQYGQPVMHGMEDKSLEQFICAQLDELPVVGDRVRLGQLELVIRSMQGGRITQVGLRIPTHLEAPRSPRGR</sequence>
<evidence type="ECO:0000256" key="8">
    <source>
        <dbReference type="ARBA" id="ARBA00022958"/>
    </source>
</evidence>
<evidence type="ECO:0000256" key="9">
    <source>
        <dbReference type="ARBA" id="ARBA00022989"/>
    </source>
</evidence>